<reference evidence="1" key="2">
    <citation type="submission" date="2021-04" db="EMBL/GenBank/DDBJ databases">
        <authorList>
            <person name="Gilroy R."/>
        </authorList>
    </citation>
    <scope>NUCLEOTIDE SEQUENCE</scope>
    <source>
        <strain evidence="1">ChiHjej12B11-24981</strain>
    </source>
</reference>
<dbReference type="InterPro" id="IPR021272">
    <property type="entry name" value="DUF2851"/>
</dbReference>
<evidence type="ECO:0000313" key="1">
    <source>
        <dbReference type="EMBL" id="HIZ02356.1"/>
    </source>
</evidence>
<name>A0A9D2A6K4_9BACE</name>
<dbReference type="Proteomes" id="UP000824023">
    <property type="component" value="Unassembled WGS sequence"/>
</dbReference>
<proteinExistence type="predicted"/>
<dbReference type="Pfam" id="PF11013">
    <property type="entry name" value="DUF2851"/>
    <property type="match status" value="1"/>
</dbReference>
<organism evidence="1 2">
    <name type="scientific">Candidatus Bacteroides merdipullorum</name>
    <dbReference type="NCBI Taxonomy" id="2838474"/>
    <lineage>
        <taxon>Bacteria</taxon>
        <taxon>Pseudomonadati</taxon>
        <taxon>Bacteroidota</taxon>
        <taxon>Bacteroidia</taxon>
        <taxon>Bacteroidales</taxon>
        <taxon>Bacteroidaceae</taxon>
        <taxon>Bacteroides</taxon>
    </lineage>
</organism>
<protein>
    <submittedName>
        <fullName evidence="1">DUF2851 family protein</fullName>
    </submittedName>
</protein>
<comment type="caution">
    <text evidence="1">The sequence shown here is derived from an EMBL/GenBank/DDBJ whole genome shotgun (WGS) entry which is preliminary data.</text>
</comment>
<dbReference type="EMBL" id="DXCK01000120">
    <property type="protein sequence ID" value="HIZ02356.1"/>
    <property type="molecule type" value="Genomic_DNA"/>
</dbReference>
<evidence type="ECO:0000313" key="2">
    <source>
        <dbReference type="Proteomes" id="UP000824023"/>
    </source>
</evidence>
<gene>
    <name evidence="1" type="ORF">H9819_08950</name>
</gene>
<reference evidence="1" key="1">
    <citation type="journal article" date="2021" name="PeerJ">
        <title>Extensive microbial diversity within the chicken gut microbiome revealed by metagenomics and culture.</title>
        <authorList>
            <person name="Gilroy R."/>
            <person name="Ravi A."/>
            <person name="Getino M."/>
            <person name="Pursley I."/>
            <person name="Horton D.L."/>
            <person name="Alikhan N.F."/>
            <person name="Baker D."/>
            <person name="Gharbi K."/>
            <person name="Hall N."/>
            <person name="Watson M."/>
            <person name="Adriaenssens E.M."/>
            <person name="Foster-Nyarko E."/>
            <person name="Jarju S."/>
            <person name="Secka A."/>
            <person name="Antonio M."/>
            <person name="Oren A."/>
            <person name="Chaudhuri R.R."/>
            <person name="La Ragione R."/>
            <person name="Hildebrand F."/>
            <person name="Pallen M.J."/>
        </authorList>
    </citation>
    <scope>NUCLEOTIDE SEQUENCE</scope>
    <source>
        <strain evidence="1">ChiHjej12B11-24981</strain>
    </source>
</reference>
<accession>A0A9D2A6K4</accession>
<dbReference type="AlphaFoldDB" id="A0A9D2A6K4"/>
<sequence length="422" mass="48933">MEQLLHYVWRHRIYPLQPLLTTDGEALEVIDPGLPNRHAGPDFFNAKVKIGGTLWAGDVEVHDRASDWLRHGHDRDRAYDRVVLHVVGEADCDVCRTNGERIPQLLLPCPDNVRRRYDELCLSDACPPCRRLLPELPLLKVHGWLASLQTERLRQKAQAVGERMKRCDSRWEDAFFVTLARNFGFGLNSDAFEAWALRLPFRAVDKHRDCLFQVEAIFFGTAGLLDETADDSYARSLCREYAYLSRKFDLSEPLPREQWRFLRLRPASFPHVRLAQLAFVYHREQNLFSRVMEAEQLDAVRSLFNVRLPDYWTVHYSFGKPSARRTGRLGRATLDLLVLNTVIPFLYAYGLYRADDALCERALRFLEALKPEDNRIVRSWAEAGLAVQSAADSQAVLQLQKEYCDKRDCLRCRFGYEYLKRG</sequence>